<dbReference type="EMBL" id="QXTG01000002">
    <property type="protein sequence ID" value="RIX27865.1"/>
    <property type="molecule type" value="Genomic_DNA"/>
</dbReference>
<evidence type="ECO:0000313" key="4">
    <source>
        <dbReference type="Proteomes" id="UP000265742"/>
    </source>
</evidence>
<keyword evidence="4" id="KW-1185">Reference proteome</keyword>
<dbReference type="Proteomes" id="UP000265742">
    <property type="component" value="Unassembled WGS sequence"/>
</dbReference>
<keyword evidence="2" id="KW-0732">Signal</keyword>
<sequence length="329" mass="33707">MKRSAMVLLGLVVVALGLAAKQLPGVDGGPAAPIAGPQVAVGAPNRGSESVGVELGPLVIEGRGTRTTSVVGDGGTVVLAAGYGVRTSGAAPALRLSLERRVGSGKWESTSAPVRQDEHGLHVSTPPWSASGAAPATTIAYRIASASFIDAAGVAPAVRSRSVSVVYENQAAYTGLAAQIYRDAAPYCPTTAVRIADLMGDVAGDYQPGTSLIRIDAVVGTGAMARPEIVRSVALHECSHERQWLNYDGTNEGRKRMLAAAAAQFSSYDPMGVGATGPSGPLKSDIRPIEHAADCGAMALEPRGYLGYGGSCSPTQLEAARRLLTGGRY</sequence>
<feature type="signal peptide" evidence="2">
    <location>
        <begin position="1"/>
        <end position="19"/>
    </location>
</feature>
<protein>
    <submittedName>
        <fullName evidence="3">Uncharacterized protein</fullName>
    </submittedName>
</protein>
<evidence type="ECO:0000313" key="3">
    <source>
        <dbReference type="EMBL" id="RIX27865.1"/>
    </source>
</evidence>
<feature type="chain" id="PRO_5038578566" evidence="2">
    <location>
        <begin position="20"/>
        <end position="329"/>
    </location>
</feature>
<name>A0A3A1TYW6_9MICO</name>
<feature type="region of interest" description="Disordered" evidence="1">
    <location>
        <begin position="107"/>
        <end position="128"/>
    </location>
</feature>
<dbReference type="RefSeq" id="WP_119482174.1">
    <property type="nucleotide sequence ID" value="NZ_QXTG01000002.1"/>
</dbReference>
<accession>A0A3A1TYW6</accession>
<organism evidence="3 4">
    <name type="scientific">Amnibacterium setariae</name>
    <dbReference type="NCBI Taxonomy" id="2306585"/>
    <lineage>
        <taxon>Bacteria</taxon>
        <taxon>Bacillati</taxon>
        <taxon>Actinomycetota</taxon>
        <taxon>Actinomycetes</taxon>
        <taxon>Micrococcales</taxon>
        <taxon>Microbacteriaceae</taxon>
        <taxon>Amnibacterium</taxon>
    </lineage>
</organism>
<comment type="caution">
    <text evidence="3">The sequence shown here is derived from an EMBL/GenBank/DDBJ whole genome shotgun (WGS) entry which is preliminary data.</text>
</comment>
<evidence type="ECO:0000256" key="2">
    <source>
        <dbReference type="SAM" id="SignalP"/>
    </source>
</evidence>
<evidence type="ECO:0000256" key="1">
    <source>
        <dbReference type="SAM" id="MobiDB-lite"/>
    </source>
</evidence>
<dbReference type="AlphaFoldDB" id="A0A3A1TYW6"/>
<proteinExistence type="predicted"/>
<gene>
    <name evidence="3" type="ORF">D1781_10045</name>
</gene>
<reference evidence="4" key="1">
    <citation type="submission" date="2018-09" db="EMBL/GenBank/DDBJ databases">
        <authorList>
            <person name="Kim I."/>
        </authorList>
    </citation>
    <scope>NUCLEOTIDE SEQUENCE [LARGE SCALE GENOMIC DNA]</scope>
    <source>
        <strain evidence="4">DD4a</strain>
    </source>
</reference>
<dbReference type="OrthoDB" id="4938409at2"/>